<organism evidence="1 3">
    <name type="scientific">Musa troglodytarum</name>
    <name type="common">fe'i banana</name>
    <dbReference type="NCBI Taxonomy" id="320322"/>
    <lineage>
        <taxon>Eukaryota</taxon>
        <taxon>Viridiplantae</taxon>
        <taxon>Streptophyta</taxon>
        <taxon>Embryophyta</taxon>
        <taxon>Tracheophyta</taxon>
        <taxon>Spermatophyta</taxon>
        <taxon>Magnoliopsida</taxon>
        <taxon>Liliopsida</taxon>
        <taxon>Zingiberales</taxon>
        <taxon>Musaceae</taxon>
        <taxon>Musa</taxon>
    </lineage>
</organism>
<name>A0A9E7JYC4_9LILI</name>
<protein>
    <submittedName>
        <fullName evidence="1">Uncharacterized protein</fullName>
    </submittedName>
</protein>
<evidence type="ECO:0000313" key="3">
    <source>
        <dbReference type="Proteomes" id="UP001055439"/>
    </source>
</evidence>
<gene>
    <name evidence="2" type="ORF">MUK42_13114</name>
    <name evidence="1" type="ORF">MUK42_30546</name>
</gene>
<dbReference type="EMBL" id="CP097506">
    <property type="protein sequence ID" value="URD99242.1"/>
    <property type="molecule type" value="Genomic_DNA"/>
</dbReference>
<evidence type="ECO:0000313" key="2">
    <source>
        <dbReference type="EMBL" id="URE38173.1"/>
    </source>
</evidence>
<evidence type="ECO:0000313" key="1">
    <source>
        <dbReference type="EMBL" id="URD99242.1"/>
    </source>
</evidence>
<accession>A0A9E7JYC4</accession>
<reference evidence="1" key="1">
    <citation type="submission" date="2022-05" db="EMBL/GenBank/DDBJ databases">
        <title>The Musa troglodytarum L. genome provides insights into the mechanism of non-climacteric behaviour and enrichment of carotenoids.</title>
        <authorList>
            <person name="Wang J."/>
        </authorList>
    </citation>
    <scope>NUCLEOTIDE SEQUENCE</scope>
    <source>
        <tissue evidence="1">Leaf</tissue>
    </source>
</reference>
<keyword evidence="3" id="KW-1185">Reference proteome</keyword>
<dbReference type="AlphaFoldDB" id="A0A9E7JYC4"/>
<sequence length="81" mass="8699">MAVWEEVKLTTWPIASGGRRRNIESTGTLAEADFALSSSAPDSYCRRVAPSVRLPAASSTLLATRGATATPNMEDYASRPR</sequence>
<dbReference type="EMBL" id="CP097510">
    <property type="protein sequence ID" value="URE38173.1"/>
    <property type="molecule type" value="Genomic_DNA"/>
</dbReference>
<dbReference type="Proteomes" id="UP001055439">
    <property type="component" value="Chromosome 4"/>
</dbReference>
<dbReference type="Proteomes" id="UP001055439">
    <property type="component" value="Chromosome 8"/>
</dbReference>
<proteinExistence type="predicted"/>